<evidence type="ECO:0000313" key="1">
    <source>
        <dbReference type="EMBL" id="KAE9398554.1"/>
    </source>
</evidence>
<protein>
    <submittedName>
        <fullName evidence="1">Uncharacterized protein</fullName>
    </submittedName>
</protein>
<organism evidence="1 2">
    <name type="scientific">Gymnopus androsaceus JB14</name>
    <dbReference type="NCBI Taxonomy" id="1447944"/>
    <lineage>
        <taxon>Eukaryota</taxon>
        <taxon>Fungi</taxon>
        <taxon>Dikarya</taxon>
        <taxon>Basidiomycota</taxon>
        <taxon>Agaricomycotina</taxon>
        <taxon>Agaricomycetes</taxon>
        <taxon>Agaricomycetidae</taxon>
        <taxon>Agaricales</taxon>
        <taxon>Marasmiineae</taxon>
        <taxon>Omphalotaceae</taxon>
        <taxon>Gymnopus</taxon>
    </lineage>
</organism>
<dbReference type="Proteomes" id="UP000799118">
    <property type="component" value="Unassembled WGS sequence"/>
</dbReference>
<name>A0A6A4HNC1_9AGAR</name>
<dbReference type="AlphaFoldDB" id="A0A6A4HNC1"/>
<proteinExistence type="predicted"/>
<sequence length="108" mass="12327">MNKKYGDVCLVRAAHFDDFSESYKACMEASENKDLPGTTPRPLRQSSERASFFSYMNIAFEMPPDFSHSVLDENGIFGRQGSDLPGFMMHKISQIESKRVGVIRRKRT</sequence>
<reference evidence="1" key="1">
    <citation type="journal article" date="2019" name="Environ. Microbiol.">
        <title>Fungal ecological strategies reflected in gene transcription - a case study of two litter decomposers.</title>
        <authorList>
            <person name="Barbi F."/>
            <person name="Kohler A."/>
            <person name="Barry K."/>
            <person name="Baskaran P."/>
            <person name="Daum C."/>
            <person name="Fauchery L."/>
            <person name="Ihrmark K."/>
            <person name="Kuo A."/>
            <person name="LaButti K."/>
            <person name="Lipzen A."/>
            <person name="Morin E."/>
            <person name="Grigoriev I.V."/>
            <person name="Henrissat B."/>
            <person name="Lindahl B."/>
            <person name="Martin F."/>
        </authorList>
    </citation>
    <scope>NUCLEOTIDE SEQUENCE</scope>
    <source>
        <strain evidence="1">JB14</strain>
    </source>
</reference>
<evidence type="ECO:0000313" key="2">
    <source>
        <dbReference type="Proteomes" id="UP000799118"/>
    </source>
</evidence>
<dbReference type="EMBL" id="ML769481">
    <property type="protein sequence ID" value="KAE9398554.1"/>
    <property type="molecule type" value="Genomic_DNA"/>
</dbReference>
<accession>A0A6A4HNC1</accession>
<gene>
    <name evidence="1" type="ORF">BT96DRAFT_1020074</name>
</gene>
<keyword evidence="2" id="KW-1185">Reference proteome</keyword>